<organism evidence="1 2">
    <name type="scientific">Orchesella dallaii</name>
    <dbReference type="NCBI Taxonomy" id="48710"/>
    <lineage>
        <taxon>Eukaryota</taxon>
        <taxon>Metazoa</taxon>
        <taxon>Ecdysozoa</taxon>
        <taxon>Arthropoda</taxon>
        <taxon>Hexapoda</taxon>
        <taxon>Collembola</taxon>
        <taxon>Entomobryomorpha</taxon>
        <taxon>Entomobryoidea</taxon>
        <taxon>Orchesellidae</taxon>
        <taxon>Orchesellinae</taxon>
        <taxon>Orchesella</taxon>
    </lineage>
</organism>
<dbReference type="Proteomes" id="UP001642540">
    <property type="component" value="Unassembled WGS sequence"/>
</dbReference>
<sequence length="154" mass="18054">MAMTTLTIEDVEARWVKENRRVSPRPLFKALWNFCRSEPSSKWRKLFTSKRAAMKIVVSFYCENGLVWEKYTRKELPLEKVGAYLTAIFHNRRSRKSCSLIASLMLKFYDVLYPNSRMTTSLEILGKHGSRAAKRFQSTSKRCLELDVTDFNKD</sequence>
<keyword evidence="2" id="KW-1185">Reference proteome</keyword>
<comment type="caution">
    <text evidence="1">The sequence shown here is derived from an EMBL/GenBank/DDBJ whole genome shotgun (WGS) entry which is preliminary data.</text>
</comment>
<dbReference type="EMBL" id="CAXLJM020000013">
    <property type="protein sequence ID" value="CAL8079743.1"/>
    <property type="molecule type" value="Genomic_DNA"/>
</dbReference>
<reference evidence="1 2" key="1">
    <citation type="submission" date="2024-08" db="EMBL/GenBank/DDBJ databases">
        <authorList>
            <person name="Cucini C."/>
            <person name="Frati F."/>
        </authorList>
    </citation>
    <scope>NUCLEOTIDE SEQUENCE [LARGE SCALE GENOMIC DNA]</scope>
</reference>
<name>A0ABP1PW03_9HEXA</name>
<evidence type="ECO:0000313" key="2">
    <source>
        <dbReference type="Proteomes" id="UP001642540"/>
    </source>
</evidence>
<evidence type="ECO:0000313" key="1">
    <source>
        <dbReference type="EMBL" id="CAL8079743.1"/>
    </source>
</evidence>
<gene>
    <name evidence="1" type="ORF">ODALV1_LOCUS4457</name>
</gene>
<proteinExistence type="predicted"/>
<protein>
    <submittedName>
        <fullName evidence="1">Uncharacterized protein</fullName>
    </submittedName>
</protein>
<accession>A0ABP1PW03</accession>